<dbReference type="EMBL" id="DSFC01000095">
    <property type="protein sequence ID" value="HEV09094.1"/>
    <property type="molecule type" value="Genomic_DNA"/>
</dbReference>
<proteinExistence type="predicted"/>
<dbReference type="InterPro" id="IPR036390">
    <property type="entry name" value="WH_DNA-bd_sf"/>
</dbReference>
<accession>A0A832DQG7</accession>
<reference evidence="2" key="1">
    <citation type="journal article" date="2020" name="mSystems">
        <title>Genome- and Community-Level Interaction Insights into Carbon Utilization and Element Cycling Functions of Hydrothermarchaeota in Hydrothermal Sediment.</title>
        <authorList>
            <person name="Zhou Z."/>
            <person name="Liu Y."/>
            <person name="Xu W."/>
            <person name="Pan J."/>
            <person name="Luo Z.H."/>
            <person name="Li M."/>
        </authorList>
    </citation>
    <scope>NUCLEOTIDE SEQUENCE [LARGE SCALE GENOMIC DNA]</scope>
    <source>
        <strain evidence="2">SpSt-1257</strain>
    </source>
</reference>
<gene>
    <name evidence="2" type="ORF">ENO34_01690</name>
</gene>
<dbReference type="Proteomes" id="UP000885621">
    <property type="component" value="Unassembled WGS sequence"/>
</dbReference>
<dbReference type="SUPFAM" id="SSF46785">
    <property type="entry name" value="Winged helix' DNA-binding domain"/>
    <property type="match status" value="1"/>
</dbReference>
<dbReference type="Gene3D" id="1.10.10.10">
    <property type="entry name" value="Winged helix-like DNA-binding domain superfamily/Winged helix DNA-binding domain"/>
    <property type="match status" value="1"/>
</dbReference>
<evidence type="ECO:0000313" key="2">
    <source>
        <dbReference type="EMBL" id="HEV09094.1"/>
    </source>
</evidence>
<dbReference type="Pfam" id="PF08279">
    <property type="entry name" value="HTH_11"/>
    <property type="match status" value="1"/>
</dbReference>
<name>A0A832DQG7_9AQUI</name>
<evidence type="ECO:0000259" key="1">
    <source>
        <dbReference type="Pfam" id="PF08279"/>
    </source>
</evidence>
<dbReference type="InterPro" id="IPR036388">
    <property type="entry name" value="WH-like_DNA-bd_sf"/>
</dbReference>
<dbReference type="InterPro" id="IPR013196">
    <property type="entry name" value="HTH_11"/>
</dbReference>
<comment type="caution">
    <text evidence="2">The sequence shown here is derived from an EMBL/GenBank/DDBJ whole genome shotgun (WGS) entry which is preliminary data.</text>
</comment>
<sequence length="41" mass="4702">MIDEIKLITLLKEKKLSGEELAKIFGTSRVAVWKKITKLKT</sequence>
<protein>
    <submittedName>
        <fullName evidence="2">HTH domain-containing protein</fullName>
    </submittedName>
</protein>
<organism evidence="2">
    <name type="scientific">Sulfurihydrogenibium azorense</name>
    <dbReference type="NCBI Taxonomy" id="309806"/>
    <lineage>
        <taxon>Bacteria</taxon>
        <taxon>Pseudomonadati</taxon>
        <taxon>Aquificota</taxon>
        <taxon>Aquificia</taxon>
        <taxon>Aquificales</taxon>
        <taxon>Hydrogenothermaceae</taxon>
        <taxon>Sulfurihydrogenibium</taxon>
    </lineage>
</organism>
<feature type="non-terminal residue" evidence="2">
    <location>
        <position position="41"/>
    </location>
</feature>
<dbReference type="AlphaFoldDB" id="A0A832DQG7"/>
<feature type="domain" description="Helix-turn-helix type 11" evidence="1">
    <location>
        <begin position="6"/>
        <end position="40"/>
    </location>
</feature>